<accession>U4LC89</accession>
<gene>
    <name evidence="1" type="ORF">PCON_07035</name>
</gene>
<evidence type="ECO:0000313" key="2">
    <source>
        <dbReference type="Proteomes" id="UP000018144"/>
    </source>
</evidence>
<organism evidence="1 2">
    <name type="scientific">Pyronema omphalodes (strain CBS 100304)</name>
    <name type="common">Pyronema confluens</name>
    <dbReference type="NCBI Taxonomy" id="1076935"/>
    <lineage>
        <taxon>Eukaryota</taxon>
        <taxon>Fungi</taxon>
        <taxon>Dikarya</taxon>
        <taxon>Ascomycota</taxon>
        <taxon>Pezizomycotina</taxon>
        <taxon>Pezizomycetes</taxon>
        <taxon>Pezizales</taxon>
        <taxon>Pyronemataceae</taxon>
        <taxon>Pyronema</taxon>
    </lineage>
</organism>
<reference evidence="1 2" key="1">
    <citation type="journal article" date="2013" name="PLoS Genet.">
        <title>The genome and development-dependent transcriptomes of Pyronema confluens: a window into fungal evolution.</title>
        <authorList>
            <person name="Traeger S."/>
            <person name="Altegoer F."/>
            <person name="Freitag M."/>
            <person name="Gabaldon T."/>
            <person name="Kempken F."/>
            <person name="Kumar A."/>
            <person name="Marcet-Houben M."/>
            <person name="Poggeler S."/>
            <person name="Stajich J.E."/>
            <person name="Nowrousian M."/>
        </authorList>
    </citation>
    <scope>NUCLEOTIDE SEQUENCE [LARGE SCALE GENOMIC DNA]</scope>
    <source>
        <strain evidence="2">CBS 100304</strain>
        <tissue evidence="1">Vegetative mycelium</tissue>
    </source>
</reference>
<keyword evidence="2" id="KW-1185">Reference proteome</keyword>
<name>U4LC89_PYROM</name>
<sequence>MSHMTHRSFFMTALSTVLFINSTHELQFRLVLTRILRTELHCVIRSQIEDTRTSNPVATRYILDKFQPSAKSYSGSAWPF</sequence>
<dbReference type="EMBL" id="HF935352">
    <property type="protein sequence ID" value="CCX29709.1"/>
    <property type="molecule type" value="Genomic_DNA"/>
</dbReference>
<dbReference type="Proteomes" id="UP000018144">
    <property type="component" value="Unassembled WGS sequence"/>
</dbReference>
<evidence type="ECO:0000313" key="1">
    <source>
        <dbReference type="EMBL" id="CCX29709.1"/>
    </source>
</evidence>
<protein>
    <submittedName>
        <fullName evidence="1">Uncharacterized protein</fullName>
    </submittedName>
</protein>
<dbReference type="AlphaFoldDB" id="U4LC89"/>
<proteinExistence type="predicted"/>